<feature type="non-terminal residue" evidence="1">
    <location>
        <position position="1"/>
    </location>
</feature>
<reference evidence="1 2" key="1">
    <citation type="journal article" date="2021" name="Elife">
        <title>Chloroplast acquisition without the gene transfer in kleptoplastic sea slugs, Plakobranchus ocellatus.</title>
        <authorList>
            <person name="Maeda T."/>
            <person name="Takahashi S."/>
            <person name="Yoshida T."/>
            <person name="Shimamura S."/>
            <person name="Takaki Y."/>
            <person name="Nagai Y."/>
            <person name="Toyoda A."/>
            <person name="Suzuki Y."/>
            <person name="Arimoto A."/>
            <person name="Ishii H."/>
            <person name="Satoh N."/>
            <person name="Nishiyama T."/>
            <person name="Hasebe M."/>
            <person name="Maruyama T."/>
            <person name="Minagawa J."/>
            <person name="Obokata J."/>
            <person name="Shigenobu S."/>
        </authorList>
    </citation>
    <scope>NUCLEOTIDE SEQUENCE [LARGE SCALE GENOMIC DNA]</scope>
</reference>
<evidence type="ECO:0000313" key="1">
    <source>
        <dbReference type="EMBL" id="GFO12911.1"/>
    </source>
</evidence>
<comment type="caution">
    <text evidence="1">The sequence shown here is derived from an EMBL/GenBank/DDBJ whole genome shotgun (WGS) entry which is preliminary data.</text>
</comment>
<protein>
    <submittedName>
        <fullName evidence="1">Uncharacterized protein</fullName>
    </submittedName>
</protein>
<keyword evidence="2" id="KW-1185">Reference proteome</keyword>
<dbReference type="EMBL" id="BLXT01004477">
    <property type="protein sequence ID" value="GFO12911.1"/>
    <property type="molecule type" value="Genomic_DNA"/>
</dbReference>
<dbReference type="Proteomes" id="UP000735302">
    <property type="component" value="Unassembled WGS sequence"/>
</dbReference>
<sequence>IRLQTYKVLEKTRLEYVYEFLGIQSTIKWDIDKTVLARDRELDRDFMADVKRFAAN</sequence>
<accession>A0AAV4AP30</accession>
<proteinExistence type="predicted"/>
<gene>
    <name evidence="1" type="ORF">PoB_003941600</name>
</gene>
<evidence type="ECO:0000313" key="2">
    <source>
        <dbReference type="Proteomes" id="UP000735302"/>
    </source>
</evidence>
<organism evidence="1 2">
    <name type="scientific">Plakobranchus ocellatus</name>
    <dbReference type="NCBI Taxonomy" id="259542"/>
    <lineage>
        <taxon>Eukaryota</taxon>
        <taxon>Metazoa</taxon>
        <taxon>Spiralia</taxon>
        <taxon>Lophotrochozoa</taxon>
        <taxon>Mollusca</taxon>
        <taxon>Gastropoda</taxon>
        <taxon>Heterobranchia</taxon>
        <taxon>Euthyneura</taxon>
        <taxon>Panpulmonata</taxon>
        <taxon>Sacoglossa</taxon>
        <taxon>Placobranchoidea</taxon>
        <taxon>Plakobranchidae</taxon>
        <taxon>Plakobranchus</taxon>
    </lineage>
</organism>
<dbReference type="AlphaFoldDB" id="A0AAV4AP30"/>
<name>A0AAV4AP30_9GAST</name>